<dbReference type="Pfam" id="PF01551">
    <property type="entry name" value="Peptidase_M23"/>
    <property type="match status" value="1"/>
</dbReference>
<dbReference type="InterPro" id="IPR036365">
    <property type="entry name" value="PGBD-like_sf"/>
</dbReference>
<keyword evidence="4" id="KW-1185">Reference proteome</keyword>
<dbReference type="Gene3D" id="1.10.101.10">
    <property type="entry name" value="PGBD-like superfamily/PGBD"/>
    <property type="match status" value="1"/>
</dbReference>
<protein>
    <submittedName>
        <fullName evidence="3">Peptidoglycan DD-metalloendopeptidase family protein</fullName>
    </submittedName>
</protein>
<dbReference type="RefSeq" id="WP_388233031.1">
    <property type="nucleotide sequence ID" value="NZ_JBHVZQ010000002.1"/>
</dbReference>
<dbReference type="Gene3D" id="2.70.70.10">
    <property type="entry name" value="Glucose Permease (Domain IIA)"/>
    <property type="match status" value="1"/>
</dbReference>
<dbReference type="InterPro" id="IPR011055">
    <property type="entry name" value="Dup_hybrid_motif"/>
</dbReference>
<sequence>MTKGRESTMVALSNVRFGKKNEDVRAVQKALIARGRKIPKGATGFFGEETKAAYRAEQLAQGFKGTAADGVPGCTSLTALGRHAGFTVDCKGATSATKRGGTSGRGRVPSPVPGHKVTFGFFSRGPYAWKPDGVGRHTGQDFAADSGTPVVAVRKGTIAWSNGKGGAYGQWIGLKADNGHVYTYSHLSQRQVRTGQKVTAGQRLGTVGRTGNSTGPHLHFEMSKGSSWTYGNVAEPTW</sequence>
<evidence type="ECO:0000259" key="2">
    <source>
        <dbReference type="Pfam" id="PF01551"/>
    </source>
</evidence>
<comment type="caution">
    <text evidence="3">The sequence shown here is derived from an EMBL/GenBank/DDBJ whole genome shotgun (WGS) entry which is preliminary data.</text>
</comment>
<evidence type="ECO:0000259" key="1">
    <source>
        <dbReference type="Pfam" id="PF01471"/>
    </source>
</evidence>
<accession>A0ABW6Q045</accession>
<proteinExistence type="predicted"/>
<dbReference type="InterPro" id="IPR016047">
    <property type="entry name" value="M23ase_b-sheet_dom"/>
</dbReference>
<name>A0ABW6Q045_9ACTN</name>
<evidence type="ECO:0000313" key="4">
    <source>
        <dbReference type="Proteomes" id="UP001601627"/>
    </source>
</evidence>
<dbReference type="PANTHER" id="PTHR21666:SF270">
    <property type="entry name" value="MUREIN HYDROLASE ACTIVATOR ENVC"/>
    <property type="match status" value="1"/>
</dbReference>
<feature type="domain" description="Peptidoglycan binding-like" evidence="1">
    <location>
        <begin position="21"/>
        <end position="73"/>
    </location>
</feature>
<reference evidence="3 4" key="1">
    <citation type="submission" date="2024-09" db="EMBL/GenBank/DDBJ databases">
        <title>The Natural Products Discovery Center: Release of the First 8490 Sequenced Strains for Exploring Actinobacteria Biosynthetic Diversity.</title>
        <authorList>
            <person name="Kalkreuter E."/>
            <person name="Kautsar S.A."/>
            <person name="Yang D."/>
            <person name="Bader C.D."/>
            <person name="Teijaro C.N."/>
            <person name="Fluegel L."/>
            <person name="Davis C.M."/>
            <person name="Simpson J.R."/>
            <person name="Lauterbach L."/>
            <person name="Steele A.D."/>
            <person name="Gui C."/>
            <person name="Meng S."/>
            <person name="Li G."/>
            <person name="Viehrig K."/>
            <person name="Ye F."/>
            <person name="Su P."/>
            <person name="Kiefer A.F."/>
            <person name="Nichols A."/>
            <person name="Cepeda A.J."/>
            <person name="Yan W."/>
            <person name="Fan B."/>
            <person name="Jiang Y."/>
            <person name="Adhikari A."/>
            <person name="Zheng C.-J."/>
            <person name="Schuster L."/>
            <person name="Cowan T.M."/>
            <person name="Smanski M.J."/>
            <person name="Chevrette M.G."/>
            <person name="De Carvalho L.P.S."/>
            <person name="Shen B."/>
        </authorList>
    </citation>
    <scope>NUCLEOTIDE SEQUENCE [LARGE SCALE GENOMIC DNA]</scope>
    <source>
        <strain evidence="3 4">NPDC058328</strain>
    </source>
</reference>
<dbReference type="InterPro" id="IPR050570">
    <property type="entry name" value="Cell_wall_metabolism_enzyme"/>
</dbReference>
<dbReference type="InterPro" id="IPR036366">
    <property type="entry name" value="PGBDSf"/>
</dbReference>
<dbReference type="CDD" id="cd12797">
    <property type="entry name" value="M23_peptidase"/>
    <property type="match status" value="1"/>
</dbReference>
<dbReference type="SUPFAM" id="SSF51261">
    <property type="entry name" value="Duplicated hybrid motif"/>
    <property type="match status" value="1"/>
</dbReference>
<evidence type="ECO:0000313" key="3">
    <source>
        <dbReference type="EMBL" id="MFF1272557.1"/>
    </source>
</evidence>
<dbReference type="InterPro" id="IPR002477">
    <property type="entry name" value="Peptidoglycan-bd-like"/>
</dbReference>
<feature type="domain" description="M23ase beta-sheet core" evidence="2">
    <location>
        <begin position="136"/>
        <end position="225"/>
    </location>
</feature>
<dbReference type="EMBL" id="JBHVZQ010000002">
    <property type="protein sequence ID" value="MFF1272557.1"/>
    <property type="molecule type" value="Genomic_DNA"/>
</dbReference>
<dbReference type="SUPFAM" id="SSF47090">
    <property type="entry name" value="PGBD-like"/>
    <property type="match status" value="1"/>
</dbReference>
<gene>
    <name evidence="3" type="ORF">ACFVZC_03930</name>
</gene>
<dbReference type="PANTHER" id="PTHR21666">
    <property type="entry name" value="PEPTIDASE-RELATED"/>
    <property type="match status" value="1"/>
</dbReference>
<dbReference type="Proteomes" id="UP001601627">
    <property type="component" value="Unassembled WGS sequence"/>
</dbReference>
<organism evidence="3 4">
    <name type="scientific">Streptomyces marokkonensis</name>
    <dbReference type="NCBI Taxonomy" id="324855"/>
    <lineage>
        <taxon>Bacteria</taxon>
        <taxon>Bacillati</taxon>
        <taxon>Actinomycetota</taxon>
        <taxon>Actinomycetes</taxon>
        <taxon>Kitasatosporales</taxon>
        <taxon>Streptomycetaceae</taxon>
        <taxon>Streptomyces</taxon>
    </lineage>
</organism>
<dbReference type="Pfam" id="PF01471">
    <property type="entry name" value="PG_binding_1"/>
    <property type="match status" value="1"/>
</dbReference>